<evidence type="ECO:0000313" key="2">
    <source>
        <dbReference type="EMBL" id="KCY00189.1"/>
    </source>
</evidence>
<accession>A0A836LZ25</accession>
<dbReference type="PANTHER" id="PTHR24127:SF1">
    <property type="entry name" value="ANKYRIN REPEAT AND EF-HAND DOMAIN-CONTAINING PROTEIN 1"/>
    <property type="match status" value="1"/>
</dbReference>
<dbReference type="InterPro" id="IPR002110">
    <property type="entry name" value="Ankyrin_rpt"/>
</dbReference>
<keyword evidence="1" id="KW-0040">ANK repeat</keyword>
<feature type="repeat" description="ANK" evidence="1">
    <location>
        <begin position="1"/>
        <end position="28"/>
    </location>
</feature>
<sequence length="126" mass="14298">MHDASAHGRPILLEYLVNKGADINERGGVLGGNALNEAVKNQHIDIINYLLDLNIEMIIEEPEYNPLFTAIYVGNLTIVKILIFRGIDYKISYTGDYMNNMDAEAFALERREKQIASYLNSLKHKD</sequence>
<reference evidence="2 3" key="1">
    <citation type="submission" date="2014-04" db="EMBL/GenBank/DDBJ databases">
        <title>Comparative genomics and transcriptomics to identify genetic mechanisms underlying the emergence of carbapenem resistant Acinetobacter baumannii (CRAb).</title>
        <authorList>
            <person name="Harris A.D."/>
            <person name="Johnson K.J."/>
            <person name="George J."/>
            <person name="Nadendla S."/>
            <person name="Daugherty S.C."/>
            <person name="Parankush S."/>
            <person name="Sadzewicz L."/>
            <person name="Tallon L."/>
            <person name="Sengamalay N."/>
            <person name="Hazen T.H."/>
            <person name="Rasko D.A."/>
        </authorList>
    </citation>
    <scope>NUCLEOTIDE SEQUENCE [LARGE SCALE GENOMIC DNA]</scope>
    <source>
        <strain evidence="2 3">1499986</strain>
    </source>
</reference>
<evidence type="ECO:0000256" key="1">
    <source>
        <dbReference type="PROSITE-ProRule" id="PRU00023"/>
    </source>
</evidence>
<dbReference type="InterPro" id="IPR036770">
    <property type="entry name" value="Ankyrin_rpt-contain_sf"/>
</dbReference>
<dbReference type="PROSITE" id="PS50088">
    <property type="entry name" value="ANK_REPEAT"/>
    <property type="match status" value="1"/>
</dbReference>
<dbReference type="SUPFAM" id="SSF48403">
    <property type="entry name" value="Ankyrin repeat"/>
    <property type="match status" value="1"/>
</dbReference>
<protein>
    <submittedName>
        <fullName evidence="2">Ankyrin repeat family protein</fullName>
    </submittedName>
</protein>
<dbReference type="InterPro" id="IPR052801">
    <property type="entry name" value="Ankyrin-EF-hand"/>
</dbReference>
<dbReference type="Gene3D" id="1.25.40.20">
    <property type="entry name" value="Ankyrin repeat-containing domain"/>
    <property type="match status" value="1"/>
</dbReference>
<dbReference type="Pfam" id="PF12796">
    <property type="entry name" value="Ank_2"/>
    <property type="match status" value="1"/>
</dbReference>
<dbReference type="PROSITE" id="PS50297">
    <property type="entry name" value="ANK_REP_REGION"/>
    <property type="match status" value="1"/>
</dbReference>
<dbReference type="RefSeq" id="WP_050436651.1">
    <property type="nucleotide sequence ID" value="NZ_JMOA01000053.1"/>
</dbReference>
<gene>
    <name evidence="2" type="ORF">J572_3254</name>
</gene>
<dbReference type="PANTHER" id="PTHR24127">
    <property type="entry name" value="ANKYRIN REPEAT AND EF-HAND DOMAIN-CONTAINING PROTEIN 1"/>
    <property type="match status" value="1"/>
</dbReference>
<dbReference type="SMART" id="SM00248">
    <property type="entry name" value="ANK"/>
    <property type="match status" value="3"/>
</dbReference>
<dbReference type="AlphaFoldDB" id="A0A836LZ25"/>
<evidence type="ECO:0000313" key="3">
    <source>
        <dbReference type="Proteomes" id="UP000027309"/>
    </source>
</evidence>
<dbReference type="Proteomes" id="UP000027309">
    <property type="component" value="Unassembled WGS sequence"/>
</dbReference>
<comment type="caution">
    <text evidence="2">The sequence shown here is derived from an EMBL/GenBank/DDBJ whole genome shotgun (WGS) entry which is preliminary data.</text>
</comment>
<name>A0A836LZ25_ACIBA</name>
<organism evidence="2 3">
    <name type="scientific">Acinetobacter baumannii 1499986</name>
    <dbReference type="NCBI Taxonomy" id="1310673"/>
    <lineage>
        <taxon>Bacteria</taxon>
        <taxon>Pseudomonadati</taxon>
        <taxon>Pseudomonadota</taxon>
        <taxon>Gammaproteobacteria</taxon>
        <taxon>Moraxellales</taxon>
        <taxon>Moraxellaceae</taxon>
        <taxon>Acinetobacter</taxon>
        <taxon>Acinetobacter calcoaceticus/baumannii complex</taxon>
    </lineage>
</organism>
<proteinExistence type="predicted"/>
<dbReference type="EMBL" id="JMOA01000053">
    <property type="protein sequence ID" value="KCY00189.1"/>
    <property type="molecule type" value="Genomic_DNA"/>
</dbReference>